<name>A0ACC2RL76_9FUNG</name>
<dbReference type="Proteomes" id="UP001165960">
    <property type="component" value="Unassembled WGS sequence"/>
</dbReference>
<comment type="caution">
    <text evidence="1">The sequence shown here is derived from an EMBL/GenBank/DDBJ whole genome shotgun (WGS) entry which is preliminary data.</text>
</comment>
<evidence type="ECO:0000313" key="2">
    <source>
        <dbReference type="Proteomes" id="UP001165960"/>
    </source>
</evidence>
<organism evidence="1 2">
    <name type="scientific">Entomophthora muscae</name>
    <dbReference type="NCBI Taxonomy" id="34485"/>
    <lineage>
        <taxon>Eukaryota</taxon>
        <taxon>Fungi</taxon>
        <taxon>Fungi incertae sedis</taxon>
        <taxon>Zoopagomycota</taxon>
        <taxon>Entomophthoromycotina</taxon>
        <taxon>Entomophthoromycetes</taxon>
        <taxon>Entomophthorales</taxon>
        <taxon>Entomophthoraceae</taxon>
        <taxon>Entomophthora</taxon>
    </lineage>
</organism>
<sequence length="89" mass="9976">MSFWMLSPGAKHNIFSAYSFDQLQQVADLAARGLQNLYKEFDQTKATTVAAMAKLQAQLNELSVPKSDVSPSPPSDDLMNREQKLWDTI</sequence>
<dbReference type="EMBL" id="QTSX02007137">
    <property type="protein sequence ID" value="KAJ9050787.1"/>
    <property type="molecule type" value="Genomic_DNA"/>
</dbReference>
<gene>
    <name evidence="1" type="ORF">DSO57_1010994</name>
</gene>
<keyword evidence="2" id="KW-1185">Reference proteome</keyword>
<evidence type="ECO:0000313" key="1">
    <source>
        <dbReference type="EMBL" id="KAJ9050787.1"/>
    </source>
</evidence>
<proteinExistence type="predicted"/>
<accession>A0ACC2RL76</accession>
<protein>
    <submittedName>
        <fullName evidence="1">Uncharacterized protein</fullName>
    </submittedName>
</protein>
<reference evidence="1" key="1">
    <citation type="submission" date="2022-04" db="EMBL/GenBank/DDBJ databases">
        <title>Genome of the entomopathogenic fungus Entomophthora muscae.</title>
        <authorList>
            <person name="Elya C."/>
            <person name="Lovett B.R."/>
            <person name="Lee E."/>
            <person name="Macias A.M."/>
            <person name="Hajek A.E."/>
            <person name="De Bivort B.L."/>
            <person name="Kasson M.T."/>
            <person name="De Fine Licht H.H."/>
            <person name="Stajich J.E."/>
        </authorList>
    </citation>
    <scope>NUCLEOTIDE SEQUENCE</scope>
    <source>
        <strain evidence="1">Berkeley</strain>
    </source>
</reference>